<dbReference type="Proteomes" id="UP000703269">
    <property type="component" value="Unassembled WGS sequence"/>
</dbReference>
<reference evidence="1 2" key="1">
    <citation type="submission" date="2021-08" db="EMBL/GenBank/DDBJ databases">
        <title>Draft Genome Sequence of Phanerochaete sordida strain YK-624.</title>
        <authorList>
            <person name="Mori T."/>
            <person name="Dohra H."/>
            <person name="Suzuki T."/>
            <person name="Kawagishi H."/>
            <person name="Hirai H."/>
        </authorList>
    </citation>
    <scope>NUCLEOTIDE SEQUENCE [LARGE SCALE GENOMIC DNA]</scope>
    <source>
        <strain evidence="1 2">YK-624</strain>
    </source>
</reference>
<evidence type="ECO:0000313" key="1">
    <source>
        <dbReference type="EMBL" id="GJE93113.1"/>
    </source>
</evidence>
<comment type="caution">
    <text evidence="1">The sequence shown here is derived from an EMBL/GenBank/DDBJ whole genome shotgun (WGS) entry which is preliminary data.</text>
</comment>
<organism evidence="1 2">
    <name type="scientific">Phanerochaete sordida</name>
    <dbReference type="NCBI Taxonomy" id="48140"/>
    <lineage>
        <taxon>Eukaryota</taxon>
        <taxon>Fungi</taxon>
        <taxon>Dikarya</taxon>
        <taxon>Basidiomycota</taxon>
        <taxon>Agaricomycotina</taxon>
        <taxon>Agaricomycetes</taxon>
        <taxon>Polyporales</taxon>
        <taxon>Phanerochaetaceae</taxon>
        <taxon>Phanerochaete</taxon>
    </lineage>
</organism>
<dbReference type="AlphaFoldDB" id="A0A9P3GDW9"/>
<dbReference type="OrthoDB" id="3165860at2759"/>
<evidence type="ECO:0008006" key="3">
    <source>
        <dbReference type="Google" id="ProtNLM"/>
    </source>
</evidence>
<dbReference type="SUPFAM" id="SSF81383">
    <property type="entry name" value="F-box domain"/>
    <property type="match status" value="1"/>
</dbReference>
<protein>
    <recommendedName>
        <fullName evidence="3">F-box domain-containing protein</fullName>
    </recommendedName>
</protein>
<evidence type="ECO:0000313" key="2">
    <source>
        <dbReference type="Proteomes" id="UP000703269"/>
    </source>
</evidence>
<dbReference type="InterPro" id="IPR036047">
    <property type="entry name" value="F-box-like_dom_sf"/>
</dbReference>
<accession>A0A9P3GDW9</accession>
<sequence length="274" mass="30624">MAGLDTLSDSVLAHICNKLGFDLVAHISFSQTSRRIRRLYEDDTLWQSACFKAGFGRPRRRLATGQAIQNLSWREVASLLVKHASKCEIKTCKAANACFAQQYCSMSRSSIYEPLTSPPAVELHPLYFYLHFSETAPDAPHIPSPDTLAILLTHLPTFPECKTSQYGPLCVHPNASCAFATFPPMQTISFQDMHGAPFLKVHNPDGCTILDVNRALCDLVPRDLEQMEAALAHYRELLFTSGKTLTQFAECISRDKGFLDDHEYPFLQELVAQA</sequence>
<dbReference type="Gene3D" id="1.20.1280.50">
    <property type="match status" value="1"/>
</dbReference>
<proteinExistence type="predicted"/>
<dbReference type="EMBL" id="BPQB01000030">
    <property type="protein sequence ID" value="GJE93113.1"/>
    <property type="molecule type" value="Genomic_DNA"/>
</dbReference>
<keyword evidence="2" id="KW-1185">Reference proteome</keyword>
<gene>
    <name evidence="1" type="ORF">PsYK624_092720</name>
</gene>
<name>A0A9P3GDW9_9APHY</name>